<dbReference type="SUPFAM" id="SSF48208">
    <property type="entry name" value="Six-hairpin glycosidases"/>
    <property type="match status" value="1"/>
</dbReference>
<comment type="caution">
    <text evidence="4">The sequence shown here is derived from an EMBL/GenBank/DDBJ whole genome shotgun (WGS) entry which is preliminary data.</text>
</comment>
<dbReference type="InterPro" id="IPR008928">
    <property type="entry name" value="6-hairpin_glycosidase_sf"/>
</dbReference>
<protein>
    <submittedName>
        <fullName evidence="4">Glycoside hydrolase family 65 protein</fullName>
    </submittedName>
</protein>
<dbReference type="InterPro" id="IPR012341">
    <property type="entry name" value="6hp_glycosidase-like_sf"/>
</dbReference>
<sequence>MKKEGVLLGFLLTFCGLSATAQTQPDNAAWQIVGQNINPATYYGITIANGMIGLVSSPEPMKVKDVVLNGAFDTYGRGRVSNILKVFNFANMNLDVDGQRLGPKDIANYRQTLDMQKAALTTTFDYKDKVSVRQTMMALRHLPFSELTMVEITAKKDCEIIPMSVIETPENLKEVKNFYSEIDRSHVTIRLLTSVAKSPSGRHTVAASTSFIFEEPHGQEPDVIHEDWDYNMHLAKFKKRLKAGETYRFSVVGSVSSTAHTADPHNEAERLTLFAALERPERLLMRHNAEWVKLWQSDIVIDGDPDAQKAVRSALYHLYSFVREGTGYSLSPMGLSGLGYNGHVFWDTELWMYPPILTLKPEIAKSMLEYRFERMKMAKQNAFSHGYAGVMFPWESDADGQEATPVWALTGPFQHHITGCVGWSFWKYYQVTKDKEWLRTRGYPMLKEVADFWSSRVEREGLGKFHINNVIGANEWQENIDDNAFTNGMAKTSLMYATQAAQELGITANPDWKLVADNIPILKFPDGVTKENRTYDGVQIKQADANLLAYPLTIVSDEAAVKKDLAYYEPRYSPGGPAMGWSVLSTLHARLGETDKAYDFFVRSYKPNEVPPFGVLAETAGGTNPYFATGAGGMLQAVLNGFGGIEITDNGITQLKTKLPKKWKSLTIKGVGPQLKTIQVK</sequence>
<keyword evidence="5" id="KW-1185">Reference proteome</keyword>
<dbReference type="InterPro" id="IPR005196">
    <property type="entry name" value="Glyco_hydro_65_N"/>
</dbReference>
<keyword evidence="1" id="KW-0732">Signal</keyword>
<dbReference type="Gene3D" id="1.50.10.10">
    <property type="match status" value="1"/>
</dbReference>
<dbReference type="Pfam" id="PF03636">
    <property type="entry name" value="Glyco_hydro_65N"/>
    <property type="match status" value="1"/>
</dbReference>
<feature type="chain" id="PRO_5046205175" evidence="1">
    <location>
        <begin position="22"/>
        <end position="681"/>
    </location>
</feature>
<dbReference type="Pfam" id="PF03632">
    <property type="entry name" value="Glyco_hydro_65m"/>
    <property type="match status" value="1"/>
</dbReference>
<feature type="domain" description="Glycoside hydrolase family 65 central catalytic" evidence="2">
    <location>
        <begin position="313"/>
        <end position="507"/>
    </location>
</feature>
<evidence type="ECO:0000313" key="5">
    <source>
        <dbReference type="Proteomes" id="UP001597512"/>
    </source>
</evidence>
<dbReference type="SUPFAM" id="SSF74650">
    <property type="entry name" value="Galactose mutarotase-like"/>
    <property type="match status" value="1"/>
</dbReference>
<dbReference type="Gene3D" id="2.70.98.40">
    <property type="entry name" value="Glycoside hydrolase, family 65, N-terminal domain"/>
    <property type="match status" value="1"/>
</dbReference>
<dbReference type="PANTHER" id="PTHR11051:SF8">
    <property type="entry name" value="PROTEIN-GLUCOSYLGALACTOSYLHYDROXYLYSINE GLUCOSIDASE"/>
    <property type="match status" value="1"/>
</dbReference>
<evidence type="ECO:0000313" key="4">
    <source>
        <dbReference type="EMBL" id="MFD2932443.1"/>
    </source>
</evidence>
<reference evidence="5" key="1">
    <citation type="journal article" date="2019" name="Int. J. Syst. Evol. Microbiol.">
        <title>The Global Catalogue of Microorganisms (GCM) 10K type strain sequencing project: providing services to taxonomists for standard genome sequencing and annotation.</title>
        <authorList>
            <consortium name="The Broad Institute Genomics Platform"/>
            <consortium name="The Broad Institute Genome Sequencing Center for Infectious Disease"/>
            <person name="Wu L."/>
            <person name="Ma J."/>
        </authorList>
    </citation>
    <scope>NUCLEOTIDE SEQUENCE [LARGE SCALE GENOMIC DNA]</scope>
    <source>
        <strain evidence="5">KCTC 52490</strain>
    </source>
</reference>
<name>A0ABW6ACL7_9BACT</name>
<organism evidence="4 5">
    <name type="scientific">Spirosoma flavum</name>
    <dbReference type="NCBI Taxonomy" id="2048557"/>
    <lineage>
        <taxon>Bacteria</taxon>
        <taxon>Pseudomonadati</taxon>
        <taxon>Bacteroidota</taxon>
        <taxon>Cytophagia</taxon>
        <taxon>Cytophagales</taxon>
        <taxon>Cytophagaceae</taxon>
        <taxon>Spirosoma</taxon>
    </lineage>
</organism>
<feature type="domain" description="Glycoside hydrolase family 65 N-terminal" evidence="3">
    <location>
        <begin position="46"/>
        <end position="250"/>
    </location>
</feature>
<dbReference type="InterPro" id="IPR005195">
    <property type="entry name" value="Glyco_hydro_65_M"/>
</dbReference>
<proteinExistence type="predicted"/>
<dbReference type="InterPro" id="IPR037018">
    <property type="entry name" value="GH65_N"/>
</dbReference>
<dbReference type="PANTHER" id="PTHR11051">
    <property type="entry name" value="GLYCOSYL HYDROLASE-RELATED"/>
    <property type="match status" value="1"/>
</dbReference>
<dbReference type="GO" id="GO:0016787">
    <property type="term" value="F:hydrolase activity"/>
    <property type="evidence" value="ECO:0007669"/>
    <property type="project" value="UniProtKB-KW"/>
</dbReference>
<dbReference type="InterPro" id="IPR011013">
    <property type="entry name" value="Gal_mutarotase_sf_dom"/>
</dbReference>
<evidence type="ECO:0000259" key="2">
    <source>
        <dbReference type="Pfam" id="PF03632"/>
    </source>
</evidence>
<keyword evidence="4" id="KW-0378">Hydrolase</keyword>
<dbReference type="RefSeq" id="WP_381496641.1">
    <property type="nucleotide sequence ID" value="NZ_JBHUOM010000001.1"/>
</dbReference>
<evidence type="ECO:0000256" key="1">
    <source>
        <dbReference type="SAM" id="SignalP"/>
    </source>
</evidence>
<dbReference type="Proteomes" id="UP001597512">
    <property type="component" value="Unassembled WGS sequence"/>
</dbReference>
<evidence type="ECO:0000259" key="3">
    <source>
        <dbReference type="Pfam" id="PF03636"/>
    </source>
</evidence>
<dbReference type="EMBL" id="JBHUOM010000001">
    <property type="protein sequence ID" value="MFD2932443.1"/>
    <property type="molecule type" value="Genomic_DNA"/>
</dbReference>
<accession>A0ABW6ACL7</accession>
<gene>
    <name evidence="4" type="ORF">ACFS25_01545</name>
</gene>
<feature type="signal peptide" evidence="1">
    <location>
        <begin position="1"/>
        <end position="21"/>
    </location>
</feature>